<reference evidence="1" key="1">
    <citation type="submission" date="2019-08" db="EMBL/GenBank/DDBJ databases">
        <authorList>
            <person name="Kucharzyk K."/>
            <person name="Murdoch R.W."/>
            <person name="Higgins S."/>
            <person name="Loffler F."/>
        </authorList>
    </citation>
    <scope>NUCLEOTIDE SEQUENCE</scope>
</reference>
<accession>A0A645GYZ5</accession>
<dbReference type="AlphaFoldDB" id="A0A645GYZ5"/>
<proteinExistence type="predicted"/>
<name>A0A645GYZ5_9ZZZZ</name>
<protein>
    <submittedName>
        <fullName evidence="1">Uncharacterized protein</fullName>
    </submittedName>
</protein>
<gene>
    <name evidence="1" type="ORF">SDC9_179496</name>
</gene>
<organism evidence="1">
    <name type="scientific">bioreactor metagenome</name>
    <dbReference type="NCBI Taxonomy" id="1076179"/>
    <lineage>
        <taxon>unclassified sequences</taxon>
        <taxon>metagenomes</taxon>
        <taxon>ecological metagenomes</taxon>
    </lineage>
</organism>
<evidence type="ECO:0000313" key="1">
    <source>
        <dbReference type="EMBL" id="MPN32021.1"/>
    </source>
</evidence>
<sequence length="118" mass="13056">MLCTFARQPMFGSRSACFELAYCGCYLERINVAGERIYIHKDRDGFFKKENVGRGNKRERGGDHQVVHANPRRPHTQVQACCTGIDGYGLFGASVLGYGSFKSINLGPHSQIGSVQNV</sequence>
<dbReference type="EMBL" id="VSSQ01083805">
    <property type="protein sequence ID" value="MPN32021.1"/>
    <property type="molecule type" value="Genomic_DNA"/>
</dbReference>
<comment type="caution">
    <text evidence="1">The sequence shown here is derived from an EMBL/GenBank/DDBJ whole genome shotgun (WGS) entry which is preliminary data.</text>
</comment>